<gene>
    <name evidence="1" type="ORF">SAMN05421872_11778</name>
</gene>
<protein>
    <submittedName>
        <fullName evidence="1">Uncharacterized protein</fullName>
    </submittedName>
</protein>
<evidence type="ECO:0000313" key="2">
    <source>
        <dbReference type="Proteomes" id="UP000199034"/>
    </source>
</evidence>
<dbReference type="EMBL" id="FMZM01000017">
    <property type="protein sequence ID" value="SDE23387.1"/>
    <property type="molecule type" value="Genomic_DNA"/>
</dbReference>
<proteinExistence type="predicted"/>
<accession>A0A1G7B957</accession>
<dbReference type="AlphaFoldDB" id="A0A1G7B957"/>
<organism evidence="1 2">
    <name type="scientific">Nocardioides lianchengensis</name>
    <dbReference type="NCBI Taxonomy" id="1045774"/>
    <lineage>
        <taxon>Bacteria</taxon>
        <taxon>Bacillati</taxon>
        <taxon>Actinomycetota</taxon>
        <taxon>Actinomycetes</taxon>
        <taxon>Propionibacteriales</taxon>
        <taxon>Nocardioidaceae</taxon>
        <taxon>Nocardioides</taxon>
    </lineage>
</organism>
<dbReference type="STRING" id="1045774.SAMN05421872_11778"/>
<evidence type="ECO:0000313" key="1">
    <source>
        <dbReference type="EMBL" id="SDE23387.1"/>
    </source>
</evidence>
<dbReference type="Proteomes" id="UP000199034">
    <property type="component" value="Unassembled WGS sequence"/>
</dbReference>
<reference evidence="1 2" key="1">
    <citation type="submission" date="2016-10" db="EMBL/GenBank/DDBJ databases">
        <authorList>
            <person name="de Groot N.N."/>
        </authorList>
    </citation>
    <scope>NUCLEOTIDE SEQUENCE [LARGE SCALE GENOMIC DNA]</scope>
    <source>
        <strain evidence="1 2">CGMCC 4.6858</strain>
    </source>
</reference>
<name>A0A1G7B957_9ACTN</name>
<keyword evidence="2" id="KW-1185">Reference proteome</keyword>
<sequence>MPAGLSAYVDQGRLFRVTRTAYVRLVNEPDRQVTVTHAEISSPRFGEVTWAGEKDFENEADLPFEVPHGRCGDGSDAHVRLTYRIDDGPEQVSEATATDRYGAIGLFLDRDCAEEVLAEAATVELGTPRVVGSGRASVFELPVTLTPTGDRDDVAFGGFEDTVLFRAAPGSPVADRTPAVPLGPKDPPAEVVLRLVPTRCDPHALAEDKVGTLVGVRVVAPELGDAASYFLPIGDKRRAALRGFFSTHCGL</sequence>